<comment type="subcellular location">
    <subcellularLocation>
        <location evidence="1">Membrane</location>
        <topology evidence="1">Multi-pass membrane protein</topology>
    </subcellularLocation>
</comment>
<evidence type="ECO:0000313" key="9">
    <source>
        <dbReference type="EMBL" id="MER2998977.1"/>
    </source>
</evidence>
<proteinExistence type="inferred from homology"/>
<evidence type="ECO:0000256" key="2">
    <source>
        <dbReference type="ARBA" id="ARBA00006464"/>
    </source>
</evidence>
<dbReference type="RefSeq" id="WP_350413509.1">
    <property type="nucleotide sequence ID" value="NZ_JBEOKT010000016.1"/>
</dbReference>
<evidence type="ECO:0000256" key="4">
    <source>
        <dbReference type="ARBA" id="ARBA00022692"/>
    </source>
</evidence>
<dbReference type="InterPro" id="IPR036291">
    <property type="entry name" value="NAD(P)-bd_dom_sf"/>
</dbReference>
<keyword evidence="3 9" id="KW-0808">Transferase</keyword>
<dbReference type="InterPro" id="IPR017475">
    <property type="entry name" value="EPS_sugar_tfrase"/>
</dbReference>
<comment type="similarity">
    <text evidence="2">Belongs to the bacterial sugar transferase family.</text>
</comment>
<keyword evidence="5 7" id="KW-1133">Transmembrane helix</keyword>
<dbReference type="Proteomes" id="UP001476807">
    <property type="component" value="Unassembled WGS sequence"/>
</dbReference>
<feature type="transmembrane region" description="Helical" evidence="7">
    <location>
        <begin position="12"/>
        <end position="36"/>
    </location>
</feature>
<dbReference type="PANTHER" id="PTHR30576">
    <property type="entry name" value="COLANIC BIOSYNTHESIS UDP-GLUCOSE LIPID CARRIER TRANSFERASE"/>
    <property type="match status" value="1"/>
</dbReference>
<dbReference type="GO" id="GO:0089702">
    <property type="term" value="F:undecaprenyl-phosphate glucose phosphotransferase activity"/>
    <property type="evidence" value="ECO:0007669"/>
    <property type="project" value="UniProtKB-EC"/>
</dbReference>
<dbReference type="EMBL" id="JBEOKT010000016">
    <property type="protein sequence ID" value="MER2998977.1"/>
    <property type="molecule type" value="Genomic_DNA"/>
</dbReference>
<keyword evidence="6 7" id="KW-0472">Membrane</keyword>
<keyword evidence="10" id="KW-1185">Reference proteome</keyword>
<protein>
    <submittedName>
        <fullName evidence="9">Undecaprenyl-phosphate glucose phosphotransferase</fullName>
        <ecNumber evidence="9">2.7.8.31</ecNumber>
    </submittedName>
</protein>
<dbReference type="InterPro" id="IPR017473">
    <property type="entry name" value="Undecaprenyl-P_gluc_Ptfrase"/>
</dbReference>
<dbReference type="SUPFAM" id="SSF51735">
    <property type="entry name" value="NAD(P)-binding Rossmann-fold domains"/>
    <property type="match status" value="1"/>
</dbReference>
<name>A0ABV1RX48_9BACT</name>
<dbReference type="Pfam" id="PF13727">
    <property type="entry name" value="CoA_binding_3"/>
    <property type="match status" value="1"/>
</dbReference>
<sequence length="463" mass="53815">MTHKYSTIFRWINAIADYTLLNGVFYASFVATHQILDWVDVYDYKLTIVLLNFCWFYSSTVFSFYTKILKRRVKDILKSVVFSLCLFIILASIIKFILPNIYVPPKPLVYYFIYFPICLIACKLILILIWKNKLGFWFKLNRIAIVGSGPNGINFYKYVTSNPHLDITVAGIFDDDPKRVPANINYLGNIDACLKYIRAYKINEIYCTLPNSECARIENMMRESDKSMVRFRIVPDLRGAINQNLQVDFFGYLPVLKPRREPLENKANELIKRGFDILFSSLVIVLILSWLIPIIAIIIRLDSKGPVFFKQLRSGKNNKPFYCHKFRSMVVNDDSDNLQATKGDARVTRVGRFIRKTSIDELPQFIDVLLGNMSVVGPRPHMLKQTVDYSQVINSYMVRHFLTPGITGWAQVNGYRGEIKEPSSLINRLSADLWYLENWSILLDIKIIFLTVWKVLKYDEKAY</sequence>
<feature type="transmembrane region" description="Helical" evidence="7">
    <location>
        <begin position="108"/>
        <end position="130"/>
    </location>
</feature>
<accession>A0ABV1RX48</accession>
<dbReference type="Gene3D" id="3.40.50.720">
    <property type="entry name" value="NAD(P)-binding Rossmann-like Domain"/>
    <property type="match status" value="1"/>
</dbReference>
<feature type="transmembrane region" description="Helical" evidence="7">
    <location>
        <begin position="48"/>
        <end position="68"/>
    </location>
</feature>
<dbReference type="NCBIfam" id="TIGR03023">
    <property type="entry name" value="WcaJ_sugtrans"/>
    <property type="match status" value="1"/>
</dbReference>
<evidence type="ECO:0000259" key="8">
    <source>
        <dbReference type="Pfam" id="PF02397"/>
    </source>
</evidence>
<feature type="transmembrane region" description="Helical" evidence="7">
    <location>
        <begin position="80"/>
        <end position="102"/>
    </location>
</feature>
<evidence type="ECO:0000313" key="10">
    <source>
        <dbReference type="Proteomes" id="UP001476807"/>
    </source>
</evidence>
<keyword evidence="4 7" id="KW-0812">Transmembrane</keyword>
<dbReference type="InterPro" id="IPR003362">
    <property type="entry name" value="Bact_transf"/>
</dbReference>
<evidence type="ECO:0000256" key="3">
    <source>
        <dbReference type="ARBA" id="ARBA00022679"/>
    </source>
</evidence>
<dbReference type="NCBIfam" id="TIGR03025">
    <property type="entry name" value="EPS_sugtrans"/>
    <property type="match status" value="1"/>
</dbReference>
<evidence type="ECO:0000256" key="6">
    <source>
        <dbReference type="ARBA" id="ARBA00023136"/>
    </source>
</evidence>
<dbReference type="Pfam" id="PF02397">
    <property type="entry name" value="Bac_transf"/>
    <property type="match status" value="1"/>
</dbReference>
<feature type="transmembrane region" description="Helical" evidence="7">
    <location>
        <begin position="277"/>
        <end position="299"/>
    </location>
</feature>
<evidence type="ECO:0000256" key="5">
    <source>
        <dbReference type="ARBA" id="ARBA00022989"/>
    </source>
</evidence>
<evidence type="ECO:0000256" key="7">
    <source>
        <dbReference type="SAM" id="Phobius"/>
    </source>
</evidence>
<comment type="caution">
    <text evidence="9">The sequence shown here is derived from an EMBL/GenBank/DDBJ whole genome shotgun (WGS) entry which is preliminary data.</text>
</comment>
<organism evidence="9 10">
    <name type="scientific">Pontibacter populi</name>
    <dbReference type="NCBI Taxonomy" id="890055"/>
    <lineage>
        <taxon>Bacteria</taxon>
        <taxon>Pseudomonadati</taxon>
        <taxon>Bacteroidota</taxon>
        <taxon>Cytophagia</taxon>
        <taxon>Cytophagales</taxon>
        <taxon>Hymenobacteraceae</taxon>
        <taxon>Pontibacter</taxon>
    </lineage>
</organism>
<feature type="domain" description="Bacterial sugar transferase" evidence="8">
    <location>
        <begin position="272"/>
        <end position="457"/>
    </location>
</feature>
<dbReference type="EC" id="2.7.8.31" evidence="9"/>
<dbReference type="PANTHER" id="PTHR30576:SF0">
    <property type="entry name" value="UNDECAPRENYL-PHOSPHATE N-ACETYLGALACTOSAMINYL 1-PHOSPHATE TRANSFERASE-RELATED"/>
    <property type="match status" value="1"/>
</dbReference>
<gene>
    <name evidence="9" type="ORF">ABS362_15590</name>
</gene>
<evidence type="ECO:0000256" key="1">
    <source>
        <dbReference type="ARBA" id="ARBA00004141"/>
    </source>
</evidence>
<reference evidence="9 10" key="1">
    <citation type="submission" date="2024-06" db="EMBL/GenBank/DDBJ databases">
        <title>Pontibacter populi HYL7-15.</title>
        <authorList>
            <person name="Kim M.K."/>
        </authorList>
    </citation>
    <scope>NUCLEOTIDE SEQUENCE [LARGE SCALE GENOMIC DNA]</scope>
    <source>
        <strain evidence="9 10">HYL7-15</strain>
    </source>
</reference>